<dbReference type="EMBL" id="ABEU02000023">
    <property type="protein sequence ID" value="PNR29227.1"/>
    <property type="molecule type" value="Genomic_DNA"/>
</dbReference>
<dbReference type="InterPro" id="IPR006553">
    <property type="entry name" value="Leu-rich_rpt_Cys-con_subtyp"/>
</dbReference>
<dbReference type="OrthoDB" id="423607at2759"/>
<reference evidence="3 5" key="2">
    <citation type="journal article" date="2018" name="Plant J.">
        <title>The Physcomitrella patens chromosome-scale assembly reveals moss genome structure and evolution.</title>
        <authorList>
            <person name="Lang D."/>
            <person name="Ullrich K.K."/>
            <person name="Murat F."/>
            <person name="Fuchs J."/>
            <person name="Jenkins J."/>
            <person name="Haas F.B."/>
            <person name="Piednoel M."/>
            <person name="Gundlach H."/>
            <person name="Van Bel M."/>
            <person name="Meyberg R."/>
            <person name="Vives C."/>
            <person name="Morata J."/>
            <person name="Symeonidi A."/>
            <person name="Hiss M."/>
            <person name="Muchero W."/>
            <person name="Kamisugi Y."/>
            <person name="Saleh O."/>
            <person name="Blanc G."/>
            <person name="Decker E.L."/>
            <person name="van Gessel N."/>
            <person name="Grimwood J."/>
            <person name="Hayes R.D."/>
            <person name="Graham S.W."/>
            <person name="Gunter L.E."/>
            <person name="McDaniel S.F."/>
            <person name="Hoernstein S.N.W."/>
            <person name="Larsson A."/>
            <person name="Li F.W."/>
            <person name="Perroud P.F."/>
            <person name="Phillips J."/>
            <person name="Ranjan P."/>
            <person name="Rokshar D.S."/>
            <person name="Rothfels C.J."/>
            <person name="Schneider L."/>
            <person name="Shu S."/>
            <person name="Stevenson D.W."/>
            <person name="Thummler F."/>
            <person name="Tillich M."/>
            <person name="Villarreal Aguilar J.C."/>
            <person name="Widiez T."/>
            <person name="Wong G.K."/>
            <person name="Wymore A."/>
            <person name="Zhang Y."/>
            <person name="Zimmer A.D."/>
            <person name="Quatrano R.S."/>
            <person name="Mayer K.F.X."/>
            <person name="Goodstein D."/>
            <person name="Casacuberta J.M."/>
            <person name="Vandepoele K."/>
            <person name="Reski R."/>
            <person name="Cuming A.C."/>
            <person name="Tuskan G.A."/>
            <person name="Maumus F."/>
            <person name="Salse J."/>
            <person name="Schmutz J."/>
            <person name="Rensing S.A."/>
        </authorList>
    </citation>
    <scope>NUCLEOTIDE SEQUENCE [LARGE SCALE GENOMIC DNA]</scope>
    <source>
        <strain evidence="4 5">cv. Gransden 2004</strain>
    </source>
</reference>
<dbReference type="AlphaFoldDB" id="A9SYG2"/>
<name>A9SYG2_PHYPA</name>
<dbReference type="Proteomes" id="UP000006727">
    <property type="component" value="Chromosome 23"/>
</dbReference>
<gene>
    <name evidence="4" type="primary">LOC112275878</name>
    <name evidence="3" type="ORF">PHYPA_027919</name>
</gene>
<dbReference type="FunFam" id="1.20.1280.50:FF:000006">
    <property type="entry name" value="Transport inhibitor response 1"/>
    <property type="match status" value="1"/>
</dbReference>
<dbReference type="InterPro" id="IPR036047">
    <property type="entry name" value="F-box-like_dom_sf"/>
</dbReference>
<evidence type="ECO:0000313" key="5">
    <source>
        <dbReference type="Proteomes" id="UP000006727"/>
    </source>
</evidence>
<dbReference type="Gramene" id="Pp3c23_11300V3.1">
    <property type="protein sequence ID" value="Pp3c23_11300V3.1"/>
    <property type="gene ID" value="Pp3c23_11300"/>
</dbReference>
<evidence type="ECO:0000259" key="1">
    <source>
        <dbReference type="Pfam" id="PF18511"/>
    </source>
</evidence>
<dbReference type="SUPFAM" id="SSF81383">
    <property type="entry name" value="F-box domain"/>
    <property type="match status" value="1"/>
</dbReference>
<keyword evidence="5" id="KW-1185">Reference proteome</keyword>
<dbReference type="RefSeq" id="XP_024362361.1">
    <property type="nucleotide sequence ID" value="XM_024506593.2"/>
</dbReference>
<dbReference type="GO" id="GO:0031146">
    <property type="term" value="P:SCF-dependent proteasomal ubiquitin-dependent protein catabolic process"/>
    <property type="evidence" value="ECO:0000318"/>
    <property type="project" value="GO_Central"/>
</dbReference>
<organism evidence="3">
    <name type="scientific">Physcomitrium patens</name>
    <name type="common">Spreading-leaved earth moss</name>
    <name type="synonym">Physcomitrella patens</name>
    <dbReference type="NCBI Taxonomy" id="3218"/>
    <lineage>
        <taxon>Eukaryota</taxon>
        <taxon>Viridiplantae</taxon>
        <taxon>Streptophyta</taxon>
        <taxon>Embryophyta</taxon>
        <taxon>Bryophyta</taxon>
        <taxon>Bryophytina</taxon>
        <taxon>Bryopsida</taxon>
        <taxon>Funariidae</taxon>
        <taxon>Funariales</taxon>
        <taxon>Funariaceae</taxon>
        <taxon>Physcomitrium</taxon>
    </lineage>
</organism>
<dbReference type="SMART" id="SM00367">
    <property type="entry name" value="LRR_CC"/>
    <property type="match status" value="7"/>
</dbReference>
<dbReference type="PaxDb" id="3218-PP1S137_148V6.2"/>
<evidence type="ECO:0000313" key="4">
    <source>
        <dbReference type="EnsemblPlants" id="Pp3c23_11300V3.1"/>
    </source>
</evidence>
<dbReference type="Gene3D" id="1.20.1280.50">
    <property type="match status" value="1"/>
</dbReference>
<dbReference type="Pfam" id="PF18791">
    <property type="entry name" value="Transp_inhibit"/>
    <property type="match status" value="1"/>
</dbReference>
<dbReference type="EnsemblPlants" id="Pp3c23_11300V3.2">
    <property type="protein sequence ID" value="Pp3c23_11300V3.2"/>
    <property type="gene ID" value="Pp3c23_11300"/>
</dbReference>
<dbReference type="Gramene" id="Pp3c23_11300V3.2">
    <property type="protein sequence ID" value="Pp3c23_11300V3.2"/>
    <property type="gene ID" value="Pp3c23_11300"/>
</dbReference>
<dbReference type="RefSeq" id="XP_073386578.1">
    <property type="nucleotide sequence ID" value="XM_073530477.1"/>
</dbReference>
<evidence type="ECO:0000313" key="3">
    <source>
        <dbReference type="EMBL" id="PNR29227.1"/>
    </source>
</evidence>
<dbReference type="InterPro" id="IPR041101">
    <property type="entry name" value="Transp_inhibit"/>
</dbReference>
<dbReference type="STRING" id="3218.A9SYG2"/>
<dbReference type="GO" id="GO:0019005">
    <property type="term" value="C:SCF ubiquitin ligase complex"/>
    <property type="evidence" value="ECO:0000318"/>
    <property type="project" value="GO_Central"/>
</dbReference>
<dbReference type="eggNOG" id="KOG1947">
    <property type="taxonomic scope" value="Eukaryota"/>
</dbReference>
<evidence type="ECO:0000259" key="2">
    <source>
        <dbReference type="Pfam" id="PF18791"/>
    </source>
</evidence>
<feature type="domain" description="COI1 F-box" evidence="1">
    <location>
        <begin position="5"/>
        <end position="42"/>
    </location>
</feature>
<dbReference type="GO" id="GO:0000822">
    <property type="term" value="F:inositol hexakisphosphate binding"/>
    <property type="evidence" value="ECO:0000250"/>
    <property type="project" value="UniProtKB"/>
</dbReference>
<dbReference type="OMA" id="VTMDGCK"/>
<protein>
    <submittedName>
        <fullName evidence="3 4">Uncharacterized protein</fullName>
    </submittedName>
</protein>
<dbReference type="Gene3D" id="3.80.10.10">
    <property type="entry name" value="Ribonuclease Inhibitor"/>
    <property type="match status" value="1"/>
</dbReference>
<sequence length="570" mass="65166">MPSLFPDEVLEHVLVFLTGHKDRNSVSLVCKAWCRAEGWSRRDVFIGNCYASSPTILLRRFPKLTSLAMKGRPRFTDFGLVPSSWGAFIQPWIEALADHYNGLECLRLKRMTVSDESLRIVALAFPNFRSLRLSSCDGFTTDGLEWITRHCRHLTELDLQENEIQVRGVGWLTAFPETQTSLESLNFANIHTPLDEYDFHSLYALVTRCPKLTKLKLNREITLEQMQRLLLQAPQLEDLGTGAYNQNLTWGRLHELQSSFRRVRNIRTLSGFWDTVPMCLPTCFPICKELITLDLSTVALTPADFTKFITNCVNIQRLLVQDSVGDRGLFYVGRSCRQLRELRVYPFNDQSNVTEKGLVAISDGCREMRKILYFCKQMTNAAMIQFARNCSNMTHFRMAMVTVYDPDCDTKQPLDEGFGAVCKLCKDLRRLSLSGLLTDKTFEYIGTYAKKLETLSVAFAGDTDMGMVHVLDGCPVLRKLEVRDCPFGDEALLSGIDKYESMRALWMSSCRVTIDGVQFLASKNPNLNVEVIRDIEMLHHPEYVEKLYVYRSIAEPRQDAPPFVYIYSCT</sequence>
<dbReference type="PANTHER" id="PTHR16134">
    <property type="entry name" value="F-BOX/TPR REPEAT PROTEIN POF3"/>
    <property type="match status" value="1"/>
</dbReference>
<accession>A9SYG2</accession>
<dbReference type="SMR" id="A9SYG2"/>
<reference evidence="4" key="3">
    <citation type="submission" date="2020-12" db="UniProtKB">
        <authorList>
            <consortium name="EnsemblPlants"/>
        </authorList>
    </citation>
    <scope>IDENTIFICATION</scope>
</reference>
<dbReference type="SUPFAM" id="SSF52047">
    <property type="entry name" value="RNI-like"/>
    <property type="match status" value="1"/>
</dbReference>
<dbReference type="InterPro" id="IPR041567">
    <property type="entry name" value="COI1_F-box"/>
</dbReference>
<dbReference type="Pfam" id="PF18511">
    <property type="entry name" value="F-box_5"/>
    <property type="match status" value="1"/>
</dbReference>
<dbReference type="GeneID" id="112275878"/>
<dbReference type="Pfam" id="PF13516">
    <property type="entry name" value="LRR_6"/>
    <property type="match status" value="2"/>
</dbReference>
<reference evidence="3 5" key="1">
    <citation type="journal article" date="2008" name="Science">
        <title>The Physcomitrella genome reveals evolutionary insights into the conquest of land by plants.</title>
        <authorList>
            <person name="Rensing S."/>
            <person name="Lang D."/>
            <person name="Zimmer A."/>
            <person name="Terry A."/>
            <person name="Salamov A."/>
            <person name="Shapiro H."/>
            <person name="Nishiyama T."/>
            <person name="Perroud P.-F."/>
            <person name="Lindquist E."/>
            <person name="Kamisugi Y."/>
            <person name="Tanahashi T."/>
            <person name="Sakakibara K."/>
            <person name="Fujita T."/>
            <person name="Oishi K."/>
            <person name="Shin-I T."/>
            <person name="Kuroki Y."/>
            <person name="Toyoda A."/>
            <person name="Suzuki Y."/>
            <person name="Hashimoto A."/>
            <person name="Yamaguchi K."/>
            <person name="Sugano A."/>
            <person name="Kohara Y."/>
            <person name="Fujiyama A."/>
            <person name="Anterola A."/>
            <person name="Aoki S."/>
            <person name="Ashton N."/>
            <person name="Barbazuk W.B."/>
            <person name="Barker E."/>
            <person name="Bennetzen J."/>
            <person name="Bezanilla M."/>
            <person name="Blankenship R."/>
            <person name="Cho S.H."/>
            <person name="Dutcher S."/>
            <person name="Estelle M."/>
            <person name="Fawcett J.A."/>
            <person name="Gundlach H."/>
            <person name="Hanada K."/>
            <person name="Heyl A."/>
            <person name="Hicks K.A."/>
            <person name="Hugh J."/>
            <person name="Lohr M."/>
            <person name="Mayer K."/>
            <person name="Melkozernov A."/>
            <person name="Murata T."/>
            <person name="Nelson D."/>
            <person name="Pils B."/>
            <person name="Prigge M."/>
            <person name="Reiss B."/>
            <person name="Renner T."/>
            <person name="Rombauts S."/>
            <person name="Rushton P."/>
            <person name="Sanderfoot A."/>
            <person name="Schween G."/>
            <person name="Shiu S.-H."/>
            <person name="Stueber K."/>
            <person name="Theodoulou F.L."/>
            <person name="Tu H."/>
            <person name="Van de Peer Y."/>
            <person name="Verrier P.J."/>
            <person name="Waters E."/>
            <person name="Wood A."/>
            <person name="Yang L."/>
            <person name="Cove D."/>
            <person name="Cuming A."/>
            <person name="Hasebe M."/>
            <person name="Lucas S."/>
            <person name="Mishler D.B."/>
            <person name="Reski R."/>
            <person name="Grigoriev I."/>
            <person name="Quatrano R.S."/>
            <person name="Boore J.L."/>
        </authorList>
    </citation>
    <scope>NUCLEOTIDE SEQUENCE [LARGE SCALE GENOMIC DNA]</scope>
    <source>
        <strain evidence="4 5">cv. Gransden 2004</strain>
    </source>
</reference>
<feature type="domain" description="Transport inhibitor response 1" evidence="2">
    <location>
        <begin position="62"/>
        <end position="108"/>
    </location>
</feature>
<proteinExistence type="predicted"/>
<dbReference type="InterPro" id="IPR001611">
    <property type="entry name" value="Leu-rich_rpt"/>
</dbReference>
<dbReference type="HOGENOM" id="CLU_022456_1_0_1"/>
<dbReference type="CDD" id="cd22159">
    <property type="entry name" value="F-box_AtTIR1-like"/>
    <property type="match status" value="1"/>
</dbReference>
<dbReference type="GO" id="GO:0009734">
    <property type="term" value="P:auxin-activated signaling pathway"/>
    <property type="evidence" value="ECO:0000250"/>
    <property type="project" value="UniProtKB"/>
</dbReference>
<dbReference type="EnsemblPlants" id="Pp3c23_11300V3.1">
    <property type="protein sequence ID" value="Pp3c23_11300V3.1"/>
    <property type="gene ID" value="Pp3c23_11300"/>
</dbReference>
<dbReference type="PANTHER" id="PTHR16134:SF148">
    <property type="entry name" value="S-PHASE KINASE-ASSOCIATED PROTEIN 2, ISOFORM A"/>
    <property type="match status" value="1"/>
</dbReference>
<dbReference type="InterPro" id="IPR032675">
    <property type="entry name" value="LRR_dom_sf"/>
</dbReference>